<reference evidence="2" key="1">
    <citation type="submission" date="2021-02" db="EMBL/GenBank/DDBJ databases">
        <authorList>
            <person name="Dougan E. K."/>
            <person name="Rhodes N."/>
            <person name="Thang M."/>
            <person name="Chan C."/>
        </authorList>
    </citation>
    <scope>NUCLEOTIDE SEQUENCE</scope>
</reference>
<proteinExistence type="predicted"/>
<dbReference type="AlphaFoldDB" id="A0A812HTP4"/>
<keyword evidence="3" id="KW-1185">Reference proteome</keyword>
<evidence type="ECO:0000313" key="3">
    <source>
        <dbReference type="Proteomes" id="UP000604046"/>
    </source>
</evidence>
<gene>
    <name evidence="2" type="ORF">SNAT2548_LOCUS1940</name>
</gene>
<dbReference type="Proteomes" id="UP000604046">
    <property type="component" value="Unassembled WGS sequence"/>
</dbReference>
<evidence type="ECO:0008006" key="4">
    <source>
        <dbReference type="Google" id="ProtNLM"/>
    </source>
</evidence>
<comment type="caution">
    <text evidence="2">The sequence shown here is derived from an EMBL/GenBank/DDBJ whole genome shotgun (WGS) entry which is preliminary data.</text>
</comment>
<dbReference type="OrthoDB" id="422548at2759"/>
<feature type="chain" id="PRO_5033031791" description="SMB domain-containing protein" evidence="1">
    <location>
        <begin position="17"/>
        <end position="136"/>
    </location>
</feature>
<keyword evidence="1" id="KW-0732">Signal</keyword>
<organism evidence="2 3">
    <name type="scientific">Symbiodinium natans</name>
    <dbReference type="NCBI Taxonomy" id="878477"/>
    <lineage>
        <taxon>Eukaryota</taxon>
        <taxon>Sar</taxon>
        <taxon>Alveolata</taxon>
        <taxon>Dinophyceae</taxon>
        <taxon>Suessiales</taxon>
        <taxon>Symbiodiniaceae</taxon>
        <taxon>Symbiodinium</taxon>
    </lineage>
</organism>
<evidence type="ECO:0000313" key="2">
    <source>
        <dbReference type="EMBL" id="CAE6960762.1"/>
    </source>
</evidence>
<protein>
    <recommendedName>
        <fullName evidence="4">SMB domain-containing protein</fullName>
    </recommendedName>
</protein>
<name>A0A812HTP4_9DINO</name>
<feature type="signal peptide" evidence="1">
    <location>
        <begin position="1"/>
        <end position="16"/>
    </location>
</feature>
<evidence type="ECO:0000256" key="1">
    <source>
        <dbReference type="SAM" id="SignalP"/>
    </source>
</evidence>
<accession>A0A812HTP4</accession>
<dbReference type="EMBL" id="CAJNDS010000112">
    <property type="protein sequence ID" value="CAE6960762.1"/>
    <property type="molecule type" value="Genomic_DNA"/>
</dbReference>
<sequence>MHGLLGWLMVTATAVAISDIPQAFQCTSVANPCDCADGFKCCNTSTSKGVKNREDAEHCCCPTNDTLLFGSAAAVCVEAKKCQYTCCEAGMKLCGSECCDATAKCVEGKCGSSSTTMKPPSGCSQRSWWEIMPAGG</sequence>